<protein>
    <recommendedName>
        <fullName evidence="1">Core shell protein Gag P30 domain-containing protein</fullName>
    </recommendedName>
</protein>
<name>A0A091EKB8_CORBR</name>
<dbReference type="InterPro" id="IPR003036">
    <property type="entry name" value="Gag_P30"/>
</dbReference>
<evidence type="ECO:0000313" key="3">
    <source>
        <dbReference type="Proteomes" id="UP000052976"/>
    </source>
</evidence>
<evidence type="ECO:0000313" key="2">
    <source>
        <dbReference type="EMBL" id="KFO57042.1"/>
    </source>
</evidence>
<accession>A0A091EKB8</accession>
<dbReference type="Gene3D" id="1.10.375.10">
    <property type="entry name" value="Human Immunodeficiency Virus Type 1 Capsid Protein"/>
    <property type="match status" value="1"/>
</dbReference>
<dbReference type="PANTHER" id="PTHR33166">
    <property type="entry name" value="GAG_P30 DOMAIN-CONTAINING PROTEIN"/>
    <property type="match status" value="1"/>
</dbReference>
<proteinExistence type="predicted"/>
<dbReference type="Pfam" id="PF02093">
    <property type="entry name" value="Gag_p30"/>
    <property type="match status" value="1"/>
</dbReference>
<sequence>QAVAAKGPITVKVPFSITDLNNWKSMAGTYRHDPDKMAKAFEMTIKTQDPDWKDIDTMLEMLFDSTEREMVLKTSKTFVKEQILVGTLPSNLELNFPSADLGWDPNVPIQRERLTRYQQWVLYGIRNMIPKAINMSKLFEVRQDFKETPTEFMN</sequence>
<feature type="domain" description="Core shell protein Gag P30" evidence="1">
    <location>
        <begin position="19"/>
        <end position="153"/>
    </location>
</feature>
<dbReference type="STRING" id="85066.A0A091EKB8"/>
<keyword evidence="3" id="KW-1185">Reference proteome</keyword>
<gene>
    <name evidence="2" type="ORF">N302_03547</name>
</gene>
<dbReference type="InterPro" id="IPR008919">
    <property type="entry name" value="Retrov_capsid_N"/>
</dbReference>
<dbReference type="InterPro" id="IPR050462">
    <property type="entry name" value="Retroviral_Gag-Pol_poly"/>
</dbReference>
<feature type="non-terminal residue" evidence="2">
    <location>
        <position position="1"/>
    </location>
</feature>
<reference evidence="2 3" key="1">
    <citation type="submission" date="2014-04" db="EMBL/GenBank/DDBJ databases">
        <title>Genome evolution of avian class.</title>
        <authorList>
            <person name="Zhang G."/>
            <person name="Li C."/>
        </authorList>
    </citation>
    <scope>NUCLEOTIDE SEQUENCE [LARGE SCALE GENOMIC DNA]</scope>
    <source>
        <strain evidence="2">BGI_N302</strain>
    </source>
</reference>
<dbReference type="AlphaFoldDB" id="A0A091EKB8"/>
<dbReference type="EMBL" id="KK718502">
    <property type="protein sequence ID" value="KFO57042.1"/>
    <property type="molecule type" value="Genomic_DNA"/>
</dbReference>
<feature type="non-terminal residue" evidence="2">
    <location>
        <position position="154"/>
    </location>
</feature>
<evidence type="ECO:0000259" key="1">
    <source>
        <dbReference type="Pfam" id="PF02093"/>
    </source>
</evidence>
<dbReference type="Proteomes" id="UP000052976">
    <property type="component" value="Unassembled WGS sequence"/>
</dbReference>
<dbReference type="GO" id="GO:0019068">
    <property type="term" value="P:virion assembly"/>
    <property type="evidence" value="ECO:0007669"/>
    <property type="project" value="InterPro"/>
</dbReference>
<dbReference type="SUPFAM" id="SSF47943">
    <property type="entry name" value="Retrovirus capsid protein, N-terminal core domain"/>
    <property type="match status" value="1"/>
</dbReference>
<organism evidence="2 3">
    <name type="scientific">Corvus brachyrhynchos</name>
    <name type="common">American crow</name>
    <dbReference type="NCBI Taxonomy" id="85066"/>
    <lineage>
        <taxon>Eukaryota</taxon>
        <taxon>Metazoa</taxon>
        <taxon>Chordata</taxon>
        <taxon>Craniata</taxon>
        <taxon>Vertebrata</taxon>
        <taxon>Euteleostomi</taxon>
        <taxon>Archelosauria</taxon>
        <taxon>Archosauria</taxon>
        <taxon>Dinosauria</taxon>
        <taxon>Saurischia</taxon>
        <taxon>Theropoda</taxon>
        <taxon>Coelurosauria</taxon>
        <taxon>Aves</taxon>
        <taxon>Neognathae</taxon>
        <taxon>Neoaves</taxon>
        <taxon>Telluraves</taxon>
        <taxon>Australaves</taxon>
        <taxon>Passeriformes</taxon>
        <taxon>Corvoidea</taxon>
        <taxon>Corvidae</taxon>
        <taxon>Corvus</taxon>
    </lineage>
</organism>